<dbReference type="InterPro" id="IPR006680">
    <property type="entry name" value="Amidohydro-rel"/>
</dbReference>
<sequence>HLVVAEEKVPQKATVYKVDPPIRHEAHRLALWGALRDGTLSVVTSGHAPRPPSSKMLATGDFVRAAAGTLAGANQLLLPALWAAAKHEGFGLGDVARWLAAEPARLLGLDRKGAIAVGNDADFVVFADGAPGGYDVLHGERGPPEQLPNTRRKPVTCVYQGADLLGDVRATVVRGRLAFLDGRFRDTGVG</sequence>
<dbReference type="OrthoDB" id="1924787at2759"/>
<dbReference type="InterPro" id="IPR011059">
    <property type="entry name" value="Metal-dep_hydrolase_composite"/>
</dbReference>
<dbReference type="Proteomes" id="UP000002729">
    <property type="component" value="Unassembled WGS sequence"/>
</dbReference>
<dbReference type="SUPFAM" id="SSF51338">
    <property type="entry name" value="Composite domain of metallo-dependent hydrolases"/>
    <property type="match status" value="1"/>
</dbReference>
<dbReference type="GO" id="GO:0004038">
    <property type="term" value="F:allantoinase activity"/>
    <property type="evidence" value="ECO:0007669"/>
    <property type="project" value="TreeGrafter"/>
</dbReference>
<evidence type="ECO:0000313" key="3">
    <source>
        <dbReference type="Proteomes" id="UP000002729"/>
    </source>
</evidence>
<accession>F0Y496</accession>
<dbReference type="InterPro" id="IPR050138">
    <property type="entry name" value="DHOase/Allantoinase_Hydrolase"/>
</dbReference>
<dbReference type="SUPFAM" id="SSF51556">
    <property type="entry name" value="Metallo-dependent hydrolases"/>
    <property type="match status" value="1"/>
</dbReference>
<dbReference type="GO" id="GO:0005737">
    <property type="term" value="C:cytoplasm"/>
    <property type="evidence" value="ECO:0007669"/>
    <property type="project" value="TreeGrafter"/>
</dbReference>
<gene>
    <name evidence="2" type="ORF">AURANDRAFT_14125</name>
</gene>
<evidence type="ECO:0000313" key="2">
    <source>
        <dbReference type="EMBL" id="EGB10432.1"/>
    </source>
</evidence>
<dbReference type="InterPro" id="IPR032466">
    <property type="entry name" value="Metal_Hydrolase"/>
</dbReference>
<protein>
    <recommendedName>
        <fullName evidence="1">Amidohydrolase-related domain-containing protein</fullName>
    </recommendedName>
</protein>
<dbReference type="KEGG" id="aaf:AURANDRAFT_14125"/>
<reference evidence="2 3" key="1">
    <citation type="journal article" date="2011" name="Proc. Natl. Acad. Sci. U.S.A.">
        <title>Niche of harmful alga Aureococcus anophagefferens revealed through ecogenomics.</title>
        <authorList>
            <person name="Gobler C.J."/>
            <person name="Berry D.L."/>
            <person name="Dyhrman S.T."/>
            <person name="Wilhelm S.W."/>
            <person name="Salamov A."/>
            <person name="Lobanov A.V."/>
            <person name="Zhang Y."/>
            <person name="Collier J.L."/>
            <person name="Wurch L.L."/>
            <person name="Kustka A.B."/>
            <person name="Dill B.D."/>
            <person name="Shah M."/>
            <person name="VerBerkmoes N.C."/>
            <person name="Kuo A."/>
            <person name="Terry A."/>
            <person name="Pangilinan J."/>
            <person name="Lindquist E.A."/>
            <person name="Lucas S."/>
            <person name="Paulsen I.T."/>
            <person name="Hattenrath-Lehmann T.K."/>
            <person name="Talmage S.C."/>
            <person name="Walker E.A."/>
            <person name="Koch F."/>
            <person name="Burson A.M."/>
            <person name="Marcoval M.A."/>
            <person name="Tang Y.Z."/>
            <person name="Lecleir G.R."/>
            <person name="Coyne K.J."/>
            <person name="Berg G.M."/>
            <person name="Bertrand E.M."/>
            <person name="Saito M.A."/>
            <person name="Gladyshev V.N."/>
            <person name="Grigoriev I.V."/>
        </authorList>
    </citation>
    <scope>NUCLEOTIDE SEQUENCE [LARGE SCALE GENOMIC DNA]</scope>
    <source>
        <strain evidence="3">CCMP 1984</strain>
    </source>
</reference>
<dbReference type="Pfam" id="PF01979">
    <property type="entry name" value="Amidohydro_1"/>
    <property type="match status" value="1"/>
</dbReference>
<proteinExistence type="predicted"/>
<dbReference type="Gene3D" id="3.20.20.140">
    <property type="entry name" value="Metal-dependent hydrolases"/>
    <property type="match status" value="1"/>
</dbReference>
<feature type="domain" description="Amidohydrolase-related" evidence="1">
    <location>
        <begin position="25"/>
        <end position="175"/>
    </location>
</feature>
<dbReference type="InParanoid" id="F0Y496"/>
<organism evidence="3">
    <name type="scientific">Aureococcus anophagefferens</name>
    <name type="common">Harmful bloom alga</name>
    <dbReference type="NCBI Taxonomy" id="44056"/>
    <lineage>
        <taxon>Eukaryota</taxon>
        <taxon>Sar</taxon>
        <taxon>Stramenopiles</taxon>
        <taxon>Ochrophyta</taxon>
        <taxon>Pelagophyceae</taxon>
        <taxon>Pelagomonadales</taxon>
        <taxon>Pelagomonadaceae</taxon>
        <taxon>Aureococcus</taxon>
    </lineage>
</organism>
<dbReference type="AlphaFoldDB" id="F0Y496"/>
<dbReference type="RefSeq" id="XP_009035230.1">
    <property type="nucleotide sequence ID" value="XM_009036982.1"/>
</dbReference>
<dbReference type="EMBL" id="GL833124">
    <property type="protein sequence ID" value="EGB10432.1"/>
    <property type="molecule type" value="Genomic_DNA"/>
</dbReference>
<name>F0Y496_AURAN</name>
<dbReference type="PANTHER" id="PTHR43668:SF2">
    <property type="entry name" value="ALLANTOINASE"/>
    <property type="match status" value="1"/>
</dbReference>
<dbReference type="PANTHER" id="PTHR43668">
    <property type="entry name" value="ALLANTOINASE"/>
    <property type="match status" value="1"/>
</dbReference>
<feature type="non-terminal residue" evidence="2">
    <location>
        <position position="190"/>
    </location>
</feature>
<evidence type="ECO:0000259" key="1">
    <source>
        <dbReference type="Pfam" id="PF01979"/>
    </source>
</evidence>
<dbReference type="GO" id="GO:0006145">
    <property type="term" value="P:purine nucleobase catabolic process"/>
    <property type="evidence" value="ECO:0007669"/>
    <property type="project" value="TreeGrafter"/>
</dbReference>
<dbReference type="GeneID" id="20218358"/>
<keyword evidence="3" id="KW-1185">Reference proteome</keyword>
<feature type="non-terminal residue" evidence="2">
    <location>
        <position position="1"/>
    </location>
</feature>
<dbReference type="eggNOG" id="KOG2584">
    <property type="taxonomic scope" value="Eukaryota"/>
</dbReference>